<geneLocation type="plasmid" evidence="3">
    <name>psj05684a</name>
</geneLocation>
<evidence type="ECO:0000313" key="3">
    <source>
        <dbReference type="Proteomes" id="UP000217211"/>
    </source>
</evidence>
<keyword evidence="3" id="KW-1185">Reference proteome</keyword>
<proteinExistence type="predicted"/>
<feature type="region of interest" description="Disordered" evidence="1">
    <location>
        <begin position="26"/>
        <end position="47"/>
    </location>
</feature>
<evidence type="ECO:0000313" key="2">
    <source>
        <dbReference type="EMBL" id="ASY67358.1"/>
    </source>
</evidence>
<gene>
    <name evidence="2" type="ORF">SJ05684_a40450</name>
</gene>
<dbReference type="AlphaFoldDB" id="A0A249PN54"/>
<dbReference type="Proteomes" id="UP000217211">
    <property type="component" value="Plasmid pSJ05684a"/>
</dbReference>
<reference evidence="2 3" key="1">
    <citation type="submission" date="2017-08" db="EMBL/GenBank/DDBJ databases">
        <title>Multipartite genome sequences of Sinorhizobium species nodulating soybeans.</title>
        <authorList>
            <person name="Tian C.F."/>
        </authorList>
    </citation>
    <scope>NUCLEOTIDE SEQUENCE [LARGE SCALE GENOMIC DNA]</scope>
    <source>
        <strain evidence="2 3">CCBAU 05684</strain>
        <plasmid evidence="3">psj05684a</plasmid>
    </source>
</reference>
<dbReference type="KEGG" id="esj:SJ05684_a40450"/>
<organism evidence="2 3">
    <name type="scientific">Sinorhizobium sojae CCBAU 05684</name>
    <dbReference type="NCBI Taxonomy" id="716928"/>
    <lineage>
        <taxon>Bacteria</taxon>
        <taxon>Pseudomonadati</taxon>
        <taxon>Pseudomonadota</taxon>
        <taxon>Alphaproteobacteria</taxon>
        <taxon>Hyphomicrobiales</taxon>
        <taxon>Rhizobiaceae</taxon>
        <taxon>Sinorhizobium/Ensifer group</taxon>
        <taxon>Sinorhizobium</taxon>
    </lineage>
</organism>
<name>A0A249PN54_9HYPH</name>
<sequence>MAKGSRAPVDPSPDELLKHVSLLSSEHISRDRRKQRMVPPARVDLNA</sequence>
<accession>A0A249PN54</accession>
<dbReference type="EMBL" id="CP023069">
    <property type="protein sequence ID" value="ASY67358.1"/>
    <property type="molecule type" value="Genomic_DNA"/>
</dbReference>
<protein>
    <submittedName>
        <fullName evidence="2">Uncharacterized protein</fullName>
    </submittedName>
</protein>
<evidence type="ECO:0000256" key="1">
    <source>
        <dbReference type="SAM" id="MobiDB-lite"/>
    </source>
</evidence>
<keyword evidence="2" id="KW-0614">Plasmid</keyword>